<sequence>MSDSDKIQIPETVKDVGIAIGSVLLVFLLTFAYSGNWPPMVVIESGSMEHTANPLYDEPGFTHIGTIDTGDLVVVKEAEKSDIVTYLQGKKTDYKKYGDYGDVIVYYKNGIREFDGSPVTPVIHRAMAWVDVLEEPKDMDGDNITDYYYIPEIETYFGSKIEFSEIGLSGGAHLKNLENSGYITKGDSTGNPHPDQLTHRDINSNPVQPVDPDWVVGMARGELPWFGLIKLKVTQPDNYDKAPSGCKSMLWISIIIILVGPYSVGKLLEVRDKRLESAGKNKAKR</sequence>
<evidence type="ECO:0008006" key="4">
    <source>
        <dbReference type="Google" id="ProtNLM"/>
    </source>
</evidence>
<keyword evidence="1" id="KW-0812">Transmembrane</keyword>
<proteinExistence type="predicted"/>
<dbReference type="AlphaFoldDB" id="A0A1J5SNT0"/>
<keyword evidence="1" id="KW-1133">Transmembrane helix</keyword>
<protein>
    <recommendedName>
        <fullName evidence="4">S26 family signal peptidase</fullName>
    </recommendedName>
</protein>
<dbReference type="GO" id="GO:0004252">
    <property type="term" value="F:serine-type endopeptidase activity"/>
    <property type="evidence" value="ECO:0007669"/>
    <property type="project" value="InterPro"/>
</dbReference>
<dbReference type="EMBL" id="MIYV01000026">
    <property type="protein sequence ID" value="OIR09635.1"/>
    <property type="molecule type" value="Genomic_DNA"/>
</dbReference>
<feature type="transmembrane region" description="Helical" evidence="1">
    <location>
        <begin position="12"/>
        <end position="33"/>
    </location>
</feature>
<keyword evidence="1" id="KW-0472">Membrane</keyword>
<accession>A0A1J5SNT0</accession>
<dbReference type="CDD" id="cd06530">
    <property type="entry name" value="S26_SPase_I"/>
    <property type="match status" value="1"/>
</dbReference>
<dbReference type="GO" id="GO:0006465">
    <property type="term" value="P:signal peptide processing"/>
    <property type="evidence" value="ECO:0007669"/>
    <property type="project" value="InterPro"/>
</dbReference>
<evidence type="ECO:0000313" key="3">
    <source>
        <dbReference type="Proteomes" id="UP000183403"/>
    </source>
</evidence>
<organism evidence="2 3">
    <name type="scientific">Marine Group III euryarchaeote CG-Epi6</name>
    <dbReference type="NCBI Taxonomy" id="1889000"/>
    <lineage>
        <taxon>Archaea</taxon>
        <taxon>Methanobacteriati</taxon>
        <taxon>Thermoplasmatota</taxon>
        <taxon>Thermoplasmata</taxon>
        <taxon>Candidatus Thermoprofundales</taxon>
    </lineage>
</organism>
<dbReference type="InterPro" id="IPR019533">
    <property type="entry name" value="Peptidase_S26"/>
</dbReference>
<reference evidence="2 3" key="1">
    <citation type="submission" date="2016-08" db="EMBL/GenBank/DDBJ databases">
        <title>New Insights into Marine Group III Euryarchaeota, from dark to light.</title>
        <authorList>
            <person name="Haro-Moreno J.M."/>
            <person name="Rodriguez-Valera F."/>
            <person name="Lopez-Garcia P."/>
            <person name="Moreira D."/>
            <person name="Martin-Cuadrado A.B."/>
        </authorList>
    </citation>
    <scope>NUCLEOTIDE SEQUENCE [LARGE SCALE GENOMIC DNA]</scope>
    <source>
        <strain evidence="2">CG-Epi6</strain>
    </source>
</reference>
<name>A0A1J5SNT0_9ARCH</name>
<gene>
    <name evidence="2" type="ORF">BEU03_01435</name>
</gene>
<dbReference type="Proteomes" id="UP000183403">
    <property type="component" value="Unassembled WGS sequence"/>
</dbReference>
<evidence type="ECO:0000313" key="2">
    <source>
        <dbReference type="EMBL" id="OIR09635.1"/>
    </source>
</evidence>
<feature type="transmembrane region" description="Helical" evidence="1">
    <location>
        <begin position="249"/>
        <end position="268"/>
    </location>
</feature>
<evidence type="ECO:0000256" key="1">
    <source>
        <dbReference type="SAM" id="Phobius"/>
    </source>
</evidence>
<comment type="caution">
    <text evidence="2">The sequence shown here is derived from an EMBL/GenBank/DDBJ whole genome shotgun (WGS) entry which is preliminary data.</text>
</comment>